<dbReference type="InterPro" id="IPR015943">
    <property type="entry name" value="WD40/YVTN_repeat-like_dom_sf"/>
</dbReference>
<name>A0AA95NH22_9BURK</name>
<evidence type="ECO:0000313" key="4">
    <source>
        <dbReference type="Proteomes" id="UP001177769"/>
    </source>
</evidence>
<dbReference type="Gene3D" id="2.130.10.10">
    <property type="entry name" value="YVTN repeat-like/Quinoprotein amine dehydrogenase"/>
    <property type="match status" value="1"/>
</dbReference>
<dbReference type="InterPro" id="IPR011042">
    <property type="entry name" value="6-blade_b-propeller_TolB-like"/>
</dbReference>
<gene>
    <name evidence="3" type="ORF">PFX98_11660</name>
</gene>
<evidence type="ECO:0000256" key="2">
    <source>
        <dbReference type="SAM" id="SignalP"/>
    </source>
</evidence>
<evidence type="ECO:0000256" key="1">
    <source>
        <dbReference type="ARBA" id="ARBA00009820"/>
    </source>
</evidence>
<dbReference type="RefSeq" id="WP_285235372.1">
    <property type="nucleotide sequence ID" value="NZ_CP116346.1"/>
</dbReference>
<dbReference type="SUPFAM" id="SSF69304">
    <property type="entry name" value="Tricorn protease N-terminal domain"/>
    <property type="match status" value="2"/>
</dbReference>
<protein>
    <recommendedName>
        <fullName evidence="5">TolB protein</fullName>
    </recommendedName>
</protein>
<sequence length="359" mass="38415">MKPSSLRHALLAGLAAALLSGAAAAAEPQGRLLFVSNRGGNAQIHVMNADGSDEHALTATPQENTEPAWSPDGRRIAFTSYRDGNAEIYVMEADGSHQQRLTHEAQADSAPGWTPDGRIVFRSMRQRWANFYAMNADGGGLQVLSATPQDKGPPTLSPDGAWIAYVGHDDRGGADIFILPSRGGTEARNLTGSLSKQAKSFPAWSPDSRRLLYLESQGLALNVKVIDADGSHAGSITDNVYTNAYPAWSPDGQRIAFVSSREGTRTEMARGEIYVMNADGSAAANLTRHPDEDNYPAWSADGRSIFFVSLRDGKAQIYSVAAQGGAATRLTRSEGFDLMIRPQAPPPAQATSMTTRSKP</sequence>
<organism evidence="3 4">
    <name type="scientific">Paucibacter sediminis</name>
    <dbReference type="NCBI Taxonomy" id="3019553"/>
    <lineage>
        <taxon>Bacteria</taxon>
        <taxon>Pseudomonadati</taxon>
        <taxon>Pseudomonadota</taxon>
        <taxon>Betaproteobacteria</taxon>
        <taxon>Burkholderiales</taxon>
        <taxon>Sphaerotilaceae</taxon>
        <taxon>Roseateles</taxon>
    </lineage>
</organism>
<feature type="signal peptide" evidence="2">
    <location>
        <begin position="1"/>
        <end position="25"/>
    </location>
</feature>
<dbReference type="Gene3D" id="2.120.10.30">
    <property type="entry name" value="TolB, C-terminal domain"/>
    <property type="match status" value="2"/>
</dbReference>
<reference evidence="3" key="1">
    <citation type="submission" date="2023-01" db="EMBL/GenBank/DDBJ databases">
        <title>Whole genome sequence of Paucibacter sp. S2-9 isolated from pond sediment.</title>
        <authorList>
            <person name="Jung J.Y."/>
        </authorList>
    </citation>
    <scope>NUCLEOTIDE SEQUENCE</scope>
    <source>
        <strain evidence="3">S2-9</strain>
    </source>
</reference>
<evidence type="ECO:0000313" key="3">
    <source>
        <dbReference type="EMBL" id="WIT14244.1"/>
    </source>
</evidence>
<proteinExistence type="inferred from homology"/>
<dbReference type="Proteomes" id="UP001177769">
    <property type="component" value="Chromosome"/>
</dbReference>
<dbReference type="PANTHER" id="PTHR36842:SF1">
    <property type="entry name" value="PROTEIN TOLB"/>
    <property type="match status" value="1"/>
</dbReference>
<dbReference type="AlphaFoldDB" id="A0AA95NH22"/>
<dbReference type="Pfam" id="PF07676">
    <property type="entry name" value="PD40"/>
    <property type="match status" value="3"/>
</dbReference>
<evidence type="ECO:0008006" key="5">
    <source>
        <dbReference type="Google" id="ProtNLM"/>
    </source>
</evidence>
<feature type="chain" id="PRO_5041674972" description="TolB protein" evidence="2">
    <location>
        <begin position="26"/>
        <end position="359"/>
    </location>
</feature>
<keyword evidence="4" id="KW-1185">Reference proteome</keyword>
<dbReference type="Pfam" id="PF26549">
    <property type="entry name" value="Tricorn_N"/>
    <property type="match status" value="1"/>
</dbReference>
<dbReference type="EMBL" id="CP116346">
    <property type="protein sequence ID" value="WIT14244.1"/>
    <property type="molecule type" value="Genomic_DNA"/>
</dbReference>
<dbReference type="PANTHER" id="PTHR36842">
    <property type="entry name" value="PROTEIN TOLB HOMOLOG"/>
    <property type="match status" value="1"/>
</dbReference>
<dbReference type="KEGG" id="pais:PFX98_11660"/>
<keyword evidence="2" id="KW-0732">Signal</keyword>
<dbReference type="InterPro" id="IPR011659">
    <property type="entry name" value="WD40"/>
</dbReference>
<comment type="similarity">
    <text evidence="1">Belongs to the TolB family.</text>
</comment>
<accession>A0AA95NH22</accession>